<dbReference type="FunFam" id="3.30.70.270:FF:000020">
    <property type="entry name" value="Transposon Tf2-6 polyprotein-like Protein"/>
    <property type="match status" value="1"/>
</dbReference>
<dbReference type="InterPro" id="IPR050951">
    <property type="entry name" value="Retrovirus_Pol_polyprotein"/>
</dbReference>
<dbReference type="InterPro" id="IPR041577">
    <property type="entry name" value="RT_RNaseH_2"/>
</dbReference>
<dbReference type="PANTHER" id="PTHR37984:SF5">
    <property type="entry name" value="PROTEIN NYNRIN-LIKE"/>
    <property type="match status" value="1"/>
</dbReference>
<proteinExistence type="predicted"/>
<dbReference type="InterPro" id="IPR043128">
    <property type="entry name" value="Rev_trsase/Diguanyl_cyclase"/>
</dbReference>
<sequence>MPEYAKFMKDLLSRKGKTEETSKITLNEKCSAVLLNKIPFKEKDLGSFTIPCVIGKTGIDKALADLGPTLVLFHTLFIISSLLNSQEKELHLMFLTQHKAALAWKVAYIKGINPSFCTHKILMEDNFKPVVQPQRRLNPKVQDVVKAEIVKLLDSGLIYAILVSPWVSPIHVVPKKGIVLGHKISKSGIEVDRAKIKVIAKLPYLINVKGVRSFFGHEGFYQRFIKNFSKIALPMTQMFMKDAKFIFSNECMIAFNILKYKLTFAPVIIAPDWNLDFVLMCDISDYAVGGVLGQRIDKKFRPIYYASKTMNDAQEHYTTTEKELLAQTRRKDKAYKMGFKDKKGTKNLAIDHLSRLENPDLETLNEDAIRDSFLDEHLMAVQVRKTAKDPWLKLFLGKLKSRWYGPYTISKVFPYGKWRRVVLLCGNKHLSGRNHIGYAITDIITT</sequence>
<reference evidence="3" key="1">
    <citation type="journal article" date="2019" name="Sci. Rep.">
        <title>Draft genome of Tanacetum cinerariifolium, the natural source of mosquito coil.</title>
        <authorList>
            <person name="Yamashiro T."/>
            <person name="Shiraishi A."/>
            <person name="Satake H."/>
            <person name="Nakayama K."/>
        </authorList>
    </citation>
    <scope>NUCLEOTIDE SEQUENCE</scope>
</reference>
<dbReference type="SUPFAM" id="SSF56672">
    <property type="entry name" value="DNA/RNA polymerases"/>
    <property type="match status" value="1"/>
</dbReference>
<feature type="domain" description="Reverse transcriptase/retrotransposon-derived protein RNase H-like" evidence="2">
    <location>
        <begin position="248"/>
        <end position="327"/>
    </location>
</feature>
<dbReference type="AlphaFoldDB" id="A0A699HRE2"/>
<organism evidence="3">
    <name type="scientific">Tanacetum cinerariifolium</name>
    <name type="common">Dalmatian daisy</name>
    <name type="synonym">Chrysanthemum cinerariifolium</name>
    <dbReference type="NCBI Taxonomy" id="118510"/>
    <lineage>
        <taxon>Eukaryota</taxon>
        <taxon>Viridiplantae</taxon>
        <taxon>Streptophyta</taxon>
        <taxon>Embryophyta</taxon>
        <taxon>Tracheophyta</taxon>
        <taxon>Spermatophyta</taxon>
        <taxon>Magnoliopsida</taxon>
        <taxon>eudicotyledons</taxon>
        <taxon>Gunneridae</taxon>
        <taxon>Pentapetalae</taxon>
        <taxon>asterids</taxon>
        <taxon>campanulids</taxon>
        <taxon>Asterales</taxon>
        <taxon>Asteraceae</taxon>
        <taxon>Asteroideae</taxon>
        <taxon>Anthemideae</taxon>
        <taxon>Anthemidinae</taxon>
        <taxon>Tanacetum</taxon>
    </lineage>
</organism>
<evidence type="ECO:0000256" key="1">
    <source>
        <dbReference type="ARBA" id="ARBA00023268"/>
    </source>
</evidence>
<dbReference type="InterPro" id="IPR043502">
    <property type="entry name" value="DNA/RNA_pol_sf"/>
</dbReference>
<dbReference type="PANTHER" id="PTHR37984">
    <property type="entry name" value="PROTEIN CBG26694"/>
    <property type="match status" value="1"/>
</dbReference>
<keyword evidence="1" id="KW-0511">Multifunctional enzyme</keyword>
<dbReference type="Gene3D" id="3.10.10.10">
    <property type="entry name" value="HIV Type 1 Reverse Transcriptase, subunit A, domain 1"/>
    <property type="match status" value="1"/>
</dbReference>
<name>A0A699HRE2_TANCI</name>
<dbReference type="GO" id="GO:0003824">
    <property type="term" value="F:catalytic activity"/>
    <property type="evidence" value="ECO:0007669"/>
    <property type="project" value="UniProtKB-KW"/>
</dbReference>
<gene>
    <name evidence="3" type="ORF">Tci_404533</name>
</gene>
<dbReference type="EMBL" id="BKCJ010169264">
    <property type="protein sequence ID" value="GEY32559.1"/>
    <property type="molecule type" value="Genomic_DNA"/>
</dbReference>
<accession>A0A699HRE2</accession>
<dbReference type="Gene3D" id="3.10.20.370">
    <property type="match status" value="1"/>
</dbReference>
<protein>
    <recommendedName>
        <fullName evidence="2">Reverse transcriptase/retrotransposon-derived protein RNase H-like domain-containing protein</fullName>
    </recommendedName>
</protein>
<dbReference type="Pfam" id="PF17919">
    <property type="entry name" value="RT_RNaseH_2"/>
    <property type="match status" value="1"/>
</dbReference>
<comment type="caution">
    <text evidence="3">The sequence shown here is derived from an EMBL/GenBank/DDBJ whole genome shotgun (WGS) entry which is preliminary data.</text>
</comment>
<evidence type="ECO:0000259" key="2">
    <source>
        <dbReference type="Pfam" id="PF17919"/>
    </source>
</evidence>
<dbReference type="Gene3D" id="3.30.70.270">
    <property type="match status" value="1"/>
</dbReference>
<evidence type="ECO:0000313" key="3">
    <source>
        <dbReference type="EMBL" id="GEY32559.1"/>
    </source>
</evidence>